<evidence type="ECO:0000259" key="2">
    <source>
        <dbReference type="Pfam" id="PF23658"/>
    </source>
</evidence>
<dbReference type="AlphaFoldDB" id="A0AA38RGT4"/>
<dbReference type="Pfam" id="PF23658">
    <property type="entry name" value="PDZ_CPAF_rel"/>
    <property type="match status" value="1"/>
</dbReference>
<keyword evidence="4" id="KW-1185">Reference proteome</keyword>
<accession>A0AA38RGT4</accession>
<dbReference type="EMBL" id="JANBVN010000080">
    <property type="protein sequence ID" value="KAJ9149516.1"/>
    <property type="molecule type" value="Genomic_DNA"/>
</dbReference>
<comment type="caution">
    <text evidence="3">The sequence shown here is derived from an EMBL/GenBank/DDBJ whole genome shotgun (WGS) entry which is preliminary data.</text>
</comment>
<dbReference type="InterPro" id="IPR052766">
    <property type="entry name" value="S41A_metabolite_peptidase"/>
</dbReference>
<reference evidence="3" key="1">
    <citation type="submission" date="2022-07" db="EMBL/GenBank/DDBJ databases">
        <title>Fungi with potential for degradation of polypropylene.</title>
        <authorList>
            <person name="Gostincar C."/>
        </authorList>
    </citation>
    <scope>NUCLEOTIDE SEQUENCE</scope>
    <source>
        <strain evidence="3">EXF-13287</strain>
    </source>
</reference>
<name>A0AA38RGT4_9PEZI</name>
<dbReference type="SUPFAM" id="SSF52096">
    <property type="entry name" value="ClpP/crotonase"/>
    <property type="match status" value="1"/>
</dbReference>
<dbReference type="PANTHER" id="PTHR37049:SF4">
    <property type="entry name" value="RHODANESE DOMAIN-CONTAINING PROTEIN"/>
    <property type="match status" value="1"/>
</dbReference>
<organism evidence="3 4">
    <name type="scientific">Coniochaeta hoffmannii</name>
    <dbReference type="NCBI Taxonomy" id="91930"/>
    <lineage>
        <taxon>Eukaryota</taxon>
        <taxon>Fungi</taxon>
        <taxon>Dikarya</taxon>
        <taxon>Ascomycota</taxon>
        <taxon>Pezizomycotina</taxon>
        <taxon>Sordariomycetes</taxon>
        <taxon>Sordariomycetidae</taxon>
        <taxon>Coniochaetales</taxon>
        <taxon>Coniochaetaceae</taxon>
        <taxon>Coniochaeta</taxon>
    </lineage>
</organism>
<evidence type="ECO:0000256" key="1">
    <source>
        <dbReference type="SAM" id="SignalP"/>
    </source>
</evidence>
<feature type="chain" id="PRO_5041441817" evidence="1">
    <location>
        <begin position="22"/>
        <end position="803"/>
    </location>
</feature>
<dbReference type="PANTHER" id="PTHR37049">
    <property type="entry name" value="PEPTIDASE S41 FAMILY PROTEIN"/>
    <property type="match status" value="1"/>
</dbReference>
<evidence type="ECO:0000313" key="3">
    <source>
        <dbReference type="EMBL" id="KAJ9149516.1"/>
    </source>
</evidence>
<dbReference type="Proteomes" id="UP001174691">
    <property type="component" value="Unassembled WGS sequence"/>
</dbReference>
<protein>
    <submittedName>
        <fullName evidence="3">Peptidase s41 family protein</fullName>
    </submittedName>
</protein>
<gene>
    <name evidence="3" type="ORF">NKR19_g5726</name>
</gene>
<dbReference type="InterPro" id="IPR056186">
    <property type="entry name" value="PDZ_CPAF-rel"/>
</dbReference>
<feature type="domain" description="CPAF-like PDZ" evidence="2">
    <location>
        <begin position="237"/>
        <end position="357"/>
    </location>
</feature>
<dbReference type="Gene3D" id="3.90.226.10">
    <property type="entry name" value="2-enoyl-CoA Hydratase, Chain A, domain 1"/>
    <property type="match status" value="1"/>
</dbReference>
<proteinExistence type="predicted"/>
<sequence length="803" mass="86075">MRSGTLALSALLVGAAELVTADCAADNCVRAFRATQTPGRLSSAQAFCATFTATSVAATAIPTYAANNCKENQNGDLYFRVSSACSCIAARTTTSVTTSVPTSTSGASTAACALVSSSWSVQKAAATPTPLVAASLAYECLNSVPLKKDAAIALVDAVEPYLEWQSDPGYKADPPPDYYYPGFDMFGALAKVRSNLLADKYPNEYQFQADLYKTVFGPGHDGHFVFYPDALTKVFEWRRQRSLVSISEDGSSLPVIKLYEDVISSPDTASVVKEINGIDAATYVLNTINQAGFNQDVDAQYNSMFYEKANFAVNGGTGYFSMGGRIRYIYQGENTTFTFENGTILTLENKAAVKADMSGVVDGASYYEKFCVPAAAASGFAAADIAAAGEGGSIPGYPAPIIATDDGIVAGYYLSGPGLDDVAVIVVLAFENELPSEFQAVAADFYDMAVAAGKKKLVIDFQANGGGYILQGYDFFKQLFPKADPFGASRWKENDAFMAIAHIYSDAVADFNPYTSSNEDLINVQQSWFNYRYDLNLTGQPFLTFEDKFAPHIYKNTPYTNLMRWNLTDPLSTVNETFGMGMEITGYGSLSNATQPFLPENIVMLYDGVCASTCTLASEFLRLQGGVKSVAMGGRPQPGPIQGVGGVKGAQTLSYGSIYNYVAEAKELGTGTPEQKAALDRYSLLPVRRSTSSAVNSRDAILPDNVNDGTPAQFVTEEADCRLYWTEAMVKDVTEIWKAAANAAFNGATCAYGAISSSKRSVDAPVTERVAPAVRRSALVDRSVKVPIDNQAWLAAHRLKATP</sequence>
<feature type="signal peptide" evidence="1">
    <location>
        <begin position="1"/>
        <end position="21"/>
    </location>
</feature>
<dbReference type="InterPro" id="IPR029045">
    <property type="entry name" value="ClpP/crotonase-like_dom_sf"/>
</dbReference>
<evidence type="ECO:0000313" key="4">
    <source>
        <dbReference type="Proteomes" id="UP001174691"/>
    </source>
</evidence>
<keyword evidence="1" id="KW-0732">Signal</keyword>